<dbReference type="AlphaFoldDB" id="A0A8J2P108"/>
<feature type="non-terminal residue" evidence="1">
    <location>
        <position position="1"/>
    </location>
</feature>
<keyword evidence="2" id="KW-1185">Reference proteome</keyword>
<gene>
    <name evidence="1" type="ORF">AFUS01_LOCUS16726</name>
</gene>
<protein>
    <submittedName>
        <fullName evidence="1">Uncharacterized protein</fullName>
    </submittedName>
</protein>
<evidence type="ECO:0000313" key="1">
    <source>
        <dbReference type="EMBL" id="CAG7727910.1"/>
    </source>
</evidence>
<proteinExistence type="predicted"/>
<evidence type="ECO:0000313" key="2">
    <source>
        <dbReference type="Proteomes" id="UP000708208"/>
    </source>
</evidence>
<accession>A0A8J2P108</accession>
<sequence length="103" mass="11629">IVKLKNAHEKVHAPKHLKCPKCSNKTNSVSNLNRHQRESCEKIQVSLFACPRCGKKYGSAIIGSLIQGRSSHNEAFEIFAIWNLEMVCVRMLENPLKAFYDGS</sequence>
<comment type="caution">
    <text evidence="1">The sequence shown here is derived from an EMBL/GenBank/DDBJ whole genome shotgun (WGS) entry which is preliminary data.</text>
</comment>
<organism evidence="1 2">
    <name type="scientific">Allacma fusca</name>
    <dbReference type="NCBI Taxonomy" id="39272"/>
    <lineage>
        <taxon>Eukaryota</taxon>
        <taxon>Metazoa</taxon>
        <taxon>Ecdysozoa</taxon>
        <taxon>Arthropoda</taxon>
        <taxon>Hexapoda</taxon>
        <taxon>Collembola</taxon>
        <taxon>Symphypleona</taxon>
        <taxon>Sminthuridae</taxon>
        <taxon>Allacma</taxon>
    </lineage>
</organism>
<dbReference type="Proteomes" id="UP000708208">
    <property type="component" value="Unassembled WGS sequence"/>
</dbReference>
<name>A0A8J2P108_9HEXA</name>
<reference evidence="1" key="1">
    <citation type="submission" date="2021-06" db="EMBL/GenBank/DDBJ databases">
        <authorList>
            <person name="Hodson N. C."/>
            <person name="Mongue J. A."/>
            <person name="Jaron S. K."/>
        </authorList>
    </citation>
    <scope>NUCLEOTIDE SEQUENCE</scope>
</reference>
<dbReference type="OrthoDB" id="6077919at2759"/>
<dbReference type="EMBL" id="CAJVCH010155213">
    <property type="protein sequence ID" value="CAG7727910.1"/>
    <property type="molecule type" value="Genomic_DNA"/>
</dbReference>